<feature type="compositionally biased region" description="Polar residues" evidence="1">
    <location>
        <begin position="179"/>
        <end position="191"/>
    </location>
</feature>
<organism evidence="2 3">
    <name type="scientific">Batillaria attramentaria</name>
    <dbReference type="NCBI Taxonomy" id="370345"/>
    <lineage>
        <taxon>Eukaryota</taxon>
        <taxon>Metazoa</taxon>
        <taxon>Spiralia</taxon>
        <taxon>Lophotrochozoa</taxon>
        <taxon>Mollusca</taxon>
        <taxon>Gastropoda</taxon>
        <taxon>Caenogastropoda</taxon>
        <taxon>Sorbeoconcha</taxon>
        <taxon>Cerithioidea</taxon>
        <taxon>Batillariidae</taxon>
        <taxon>Batillaria</taxon>
    </lineage>
</organism>
<feature type="region of interest" description="Disordered" evidence="1">
    <location>
        <begin position="154"/>
        <end position="249"/>
    </location>
</feature>
<gene>
    <name evidence="2" type="ORF">BaRGS_00003904</name>
</gene>
<feature type="compositionally biased region" description="Basic and acidic residues" evidence="1">
    <location>
        <begin position="217"/>
        <end position="241"/>
    </location>
</feature>
<evidence type="ECO:0000313" key="3">
    <source>
        <dbReference type="Proteomes" id="UP001519460"/>
    </source>
</evidence>
<accession>A0ABD0M037</accession>
<dbReference type="AlphaFoldDB" id="A0ABD0M037"/>
<comment type="caution">
    <text evidence="2">The sequence shown here is derived from an EMBL/GenBank/DDBJ whole genome shotgun (WGS) entry which is preliminary data.</text>
</comment>
<dbReference type="EMBL" id="JACVVK020000013">
    <property type="protein sequence ID" value="KAK7504876.1"/>
    <property type="molecule type" value="Genomic_DNA"/>
</dbReference>
<feature type="compositionally biased region" description="Basic and acidic residues" evidence="1">
    <location>
        <begin position="192"/>
        <end position="205"/>
    </location>
</feature>
<sequence length="249" mass="27747">TEGQGTKAVNRLILLTLRRRGKAAYAGLHKALRQADQDDVCETLLDTELALRDGLAADRAALAKLHNKDQQYMVARDTRIPTASSASAYSDGWGEKRSKADRLHVTVTMREGMTFLRHMSCDARSVCDSFDVQIGFRENDPDFDVFLRSSVLTKPTSPAFRSPGTSRQPSRTSSHRNKSVPSPSISQTPRTQGEDKEETIKRLEEQINDLRQSHTQMESELRQQIDKLEKEQKAKAGEKGKNGGGCSVM</sequence>
<proteinExistence type="predicted"/>
<feature type="compositionally biased region" description="Polar residues" evidence="1">
    <location>
        <begin position="163"/>
        <end position="172"/>
    </location>
</feature>
<keyword evidence="3" id="KW-1185">Reference proteome</keyword>
<feature type="non-terminal residue" evidence="2">
    <location>
        <position position="1"/>
    </location>
</feature>
<name>A0ABD0M037_9CAEN</name>
<dbReference type="Proteomes" id="UP001519460">
    <property type="component" value="Unassembled WGS sequence"/>
</dbReference>
<reference evidence="2 3" key="1">
    <citation type="journal article" date="2023" name="Sci. Data">
        <title>Genome assembly of the Korean intertidal mud-creeper Batillaria attramentaria.</title>
        <authorList>
            <person name="Patra A.K."/>
            <person name="Ho P.T."/>
            <person name="Jun S."/>
            <person name="Lee S.J."/>
            <person name="Kim Y."/>
            <person name="Won Y.J."/>
        </authorList>
    </citation>
    <scope>NUCLEOTIDE SEQUENCE [LARGE SCALE GENOMIC DNA]</scope>
    <source>
        <strain evidence="2">Wonlab-2016</strain>
    </source>
</reference>
<protein>
    <submittedName>
        <fullName evidence="2">Uncharacterized protein</fullName>
    </submittedName>
</protein>
<evidence type="ECO:0000313" key="2">
    <source>
        <dbReference type="EMBL" id="KAK7504876.1"/>
    </source>
</evidence>
<evidence type="ECO:0000256" key="1">
    <source>
        <dbReference type="SAM" id="MobiDB-lite"/>
    </source>
</evidence>